<dbReference type="RefSeq" id="WP_210757930.1">
    <property type="nucleotide sequence ID" value="NZ_CP060139.1"/>
</dbReference>
<protein>
    <recommendedName>
        <fullName evidence="5">Ribosome maturation factor RimM</fullName>
    </recommendedName>
</protein>
<dbReference type="Gene3D" id="2.40.30.60">
    <property type="entry name" value="RimM"/>
    <property type="match status" value="1"/>
</dbReference>
<dbReference type="InterPro" id="IPR002676">
    <property type="entry name" value="RimM_N"/>
</dbReference>
<keyword evidence="3 5" id="KW-0698">rRNA processing</keyword>
<dbReference type="Gene3D" id="2.30.30.240">
    <property type="entry name" value="PRC-barrel domain"/>
    <property type="match status" value="1"/>
</dbReference>
<dbReference type="Pfam" id="PF01782">
    <property type="entry name" value="RimM"/>
    <property type="match status" value="1"/>
</dbReference>
<dbReference type="PANTHER" id="PTHR33692:SF1">
    <property type="entry name" value="RIBOSOME MATURATION FACTOR RIMM"/>
    <property type="match status" value="1"/>
</dbReference>
<dbReference type="NCBIfam" id="TIGR02273">
    <property type="entry name" value="16S_RimM"/>
    <property type="match status" value="1"/>
</dbReference>
<gene>
    <name evidence="5 8" type="primary">rimM</name>
    <name evidence="8" type="ORF">H4K34_13565</name>
</gene>
<dbReference type="GO" id="GO:0005737">
    <property type="term" value="C:cytoplasm"/>
    <property type="evidence" value="ECO:0007669"/>
    <property type="project" value="UniProtKB-SubCell"/>
</dbReference>
<dbReference type="GO" id="GO:0042274">
    <property type="term" value="P:ribosomal small subunit biogenesis"/>
    <property type="evidence" value="ECO:0007669"/>
    <property type="project" value="UniProtKB-UniRule"/>
</dbReference>
<feature type="domain" description="RimM N-terminal" evidence="6">
    <location>
        <begin position="9"/>
        <end position="88"/>
    </location>
</feature>
<comment type="domain">
    <text evidence="5">The PRC barrel domain binds ribosomal protein uS19.</text>
</comment>
<dbReference type="SUPFAM" id="SSF50346">
    <property type="entry name" value="PRC-barrel domain"/>
    <property type="match status" value="1"/>
</dbReference>
<keyword evidence="1 5" id="KW-0963">Cytoplasm</keyword>
<dbReference type="Proteomes" id="UP000516305">
    <property type="component" value="Chromosome"/>
</dbReference>
<evidence type="ECO:0000256" key="3">
    <source>
        <dbReference type="ARBA" id="ARBA00022552"/>
    </source>
</evidence>
<keyword evidence="9" id="KW-1185">Reference proteome</keyword>
<reference evidence="8 9" key="1">
    <citation type="submission" date="2020-08" db="EMBL/GenBank/DDBJ databases">
        <title>Croceimicrobium hydrocarbonivorans gen. nov., sp. nov., a novel marine bacterium isolated from a bacterial consortium that degrades polyethylene terephthalate.</title>
        <authorList>
            <person name="Liu R."/>
        </authorList>
    </citation>
    <scope>NUCLEOTIDE SEQUENCE [LARGE SCALE GENOMIC DNA]</scope>
    <source>
        <strain evidence="8 9">A20-9</strain>
    </source>
</reference>
<comment type="subcellular location">
    <subcellularLocation>
        <location evidence="5">Cytoplasm</location>
    </subcellularLocation>
</comment>
<dbReference type="InterPro" id="IPR011033">
    <property type="entry name" value="PRC_barrel-like_sf"/>
</dbReference>
<evidence type="ECO:0000256" key="2">
    <source>
        <dbReference type="ARBA" id="ARBA00022517"/>
    </source>
</evidence>
<name>A0A7H0VCF2_9FLAO</name>
<dbReference type="InterPro" id="IPR009000">
    <property type="entry name" value="Transl_B-barrel_sf"/>
</dbReference>
<dbReference type="GO" id="GO:0006364">
    <property type="term" value="P:rRNA processing"/>
    <property type="evidence" value="ECO:0007669"/>
    <property type="project" value="UniProtKB-UniRule"/>
</dbReference>
<dbReference type="InterPro" id="IPR036976">
    <property type="entry name" value="RimM_N_sf"/>
</dbReference>
<sequence length="177" mass="20340">MRIEDCFQLGHISRLHGFKGEVVAVFDTDRPEAYENLESVFLEDRGELIPFFIDESSRNSKGHFILKLEDVDDEPAARQLIGKELWLPLSVLPPLDGKNFYFHEVIGFRLMHQGQEIGICEDVLDTSAQPLFKVIDADEKEILIPAIDPFILRISREEQLIEMELPEGLLELYQDNA</sequence>
<dbReference type="EMBL" id="CP060139">
    <property type="protein sequence ID" value="QNR23400.1"/>
    <property type="molecule type" value="Genomic_DNA"/>
</dbReference>
<evidence type="ECO:0000313" key="9">
    <source>
        <dbReference type="Proteomes" id="UP000516305"/>
    </source>
</evidence>
<dbReference type="PANTHER" id="PTHR33692">
    <property type="entry name" value="RIBOSOME MATURATION FACTOR RIMM"/>
    <property type="match status" value="1"/>
</dbReference>
<dbReference type="SUPFAM" id="SSF50447">
    <property type="entry name" value="Translation proteins"/>
    <property type="match status" value="1"/>
</dbReference>
<accession>A0A7H0VCF2</accession>
<comment type="subunit">
    <text evidence="5">Binds ribosomal protein uS19.</text>
</comment>
<keyword evidence="4 5" id="KW-0143">Chaperone</keyword>
<evidence type="ECO:0000256" key="1">
    <source>
        <dbReference type="ARBA" id="ARBA00022490"/>
    </source>
</evidence>
<dbReference type="InterPro" id="IPR011961">
    <property type="entry name" value="RimM"/>
</dbReference>
<keyword evidence="2 5" id="KW-0690">Ribosome biogenesis</keyword>
<evidence type="ECO:0000259" key="6">
    <source>
        <dbReference type="Pfam" id="PF01782"/>
    </source>
</evidence>
<evidence type="ECO:0000313" key="8">
    <source>
        <dbReference type="EMBL" id="QNR23400.1"/>
    </source>
</evidence>
<dbReference type="Pfam" id="PF24986">
    <property type="entry name" value="PRC_RimM"/>
    <property type="match status" value="1"/>
</dbReference>
<comment type="function">
    <text evidence="5">An accessory protein needed during the final step in the assembly of 30S ribosomal subunit, possibly for assembly of the head region. Essential for efficient processing of 16S rRNA. May be needed both before and after RbfA during the maturation of 16S rRNA. It has affinity for free ribosomal 30S subunits but not for 70S ribosomes.</text>
</comment>
<dbReference type="GO" id="GO:0005840">
    <property type="term" value="C:ribosome"/>
    <property type="evidence" value="ECO:0007669"/>
    <property type="project" value="InterPro"/>
</dbReference>
<evidence type="ECO:0000259" key="7">
    <source>
        <dbReference type="Pfam" id="PF24986"/>
    </source>
</evidence>
<comment type="similarity">
    <text evidence="5">Belongs to the RimM family.</text>
</comment>
<evidence type="ECO:0000256" key="5">
    <source>
        <dbReference type="HAMAP-Rule" id="MF_00014"/>
    </source>
</evidence>
<dbReference type="KEGG" id="chyd:H4K34_13565"/>
<dbReference type="InterPro" id="IPR056792">
    <property type="entry name" value="PRC_RimM"/>
</dbReference>
<organism evidence="8 9">
    <name type="scientific">Croceimicrobium hydrocarbonivorans</name>
    <dbReference type="NCBI Taxonomy" id="2761580"/>
    <lineage>
        <taxon>Bacteria</taxon>
        <taxon>Pseudomonadati</taxon>
        <taxon>Bacteroidota</taxon>
        <taxon>Flavobacteriia</taxon>
        <taxon>Flavobacteriales</taxon>
        <taxon>Owenweeksiaceae</taxon>
        <taxon>Croceimicrobium</taxon>
    </lineage>
</organism>
<dbReference type="HAMAP" id="MF_00014">
    <property type="entry name" value="Ribosome_mat_RimM"/>
    <property type="match status" value="1"/>
</dbReference>
<dbReference type="AlphaFoldDB" id="A0A7H0VCF2"/>
<proteinExistence type="inferred from homology"/>
<dbReference type="GO" id="GO:0043022">
    <property type="term" value="F:ribosome binding"/>
    <property type="evidence" value="ECO:0007669"/>
    <property type="project" value="InterPro"/>
</dbReference>
<evidence type="ECO:0000256" key="4">
    <source>
        <dbReference type="ARBA" id="ARBA00023186"/>
    </source>
</evidence>
<feature type="domain" description="Ribosome maturation factor RimM PRC barrel" evidence="7">
    <location>
        <begin position="103"/>
        <end position="169"/>
    </location>
</feature>